<gene>
    <name evidence="2" type="ORF">GGD88_001895</name>
</gene>
<dbReference type="RefSeq" id="WP_184434630.1">
    <property type="nucleotide sequence ID" value="NZ_JACIGI010000013.1"/>
</dbReference>
<dbReference type="Proteomes" id="UP000555728">
    <property type="component" value="Unassembled WGS sequence"/>
</dbReference>
<evidence type="ECO:0000313" key="3">
    <source>
        <dbReference type="Proteomes" id="UP000555728"/>
    </source>
</evidence>
<evidence type="ECO:0000313" key="2">
    <source>
        <dbReference type="EMBL" id="MBB4286168.1"/>
    </source>
</evidence>
<feature type="transmembrane region" description="Helical" evidence="1">
    <location>
        <begin position="48"/>
        <end position="74"/>
    </location>
</feature>
<protein>
    <submittedName>
        <fullName evidence="2">Uncharacterized protein</fullName>
    </submittedName>
</protein>
<dbReference type="EMBL" id="JACIGI010000013">
    <property type="protein sequence ID" value="MBB4286168.1"/>
    <property type="molecule type" value="Genomic_DNA"/>
</dbReference>
<sequence>MESRVTRLETEFTYVRRDLDEIRQDVKGIRETMDRVSADLAEKPGKGFVIGTVIAIFGLSAGVVAATIATLQYVQGSF</sequence>
<dbReference type="AlphaFoldDB" id="A0A7W6WKZ1"/>
<keyword evidence="1" id="KW-1133">Transmembrane helix</keyword>
<reference evidence="2 3" key="1">
    <citation type="submission" date="2020-08" db="EMBL/GenBank/DDBJ databases">
        <title>Genome sequencing of Purple Non-Sulfur Bacteria from various extreme environments.</title>
        <authorList>
            <person name="Mayer M."/>
        </authorList>
    </citation>
    <scope>NUCLEOTIDE SEQUENCE [LARGE SCALE GENOMIC DNA]</scope>
    <source>
        <strain evidence="2 3">JA135</strain>
    </source>
</reference>
<name>A0A7W6WKZ1_9PROT</name>
<keyword evidence="3" id="KW-1185">Reference proteome</keyword>
<accession>A0A7W6WKZ1</accession>
<keyword evidence="1" id="KW-0472">Membrane</keyword>
<keyword evidence="1" id="KW-0812">Transmembrane</keyword>
<organism evidence="2 3">
    <name type="scientific">Roseospira goensis</name>
    <dbReference type="NCBI Taxonomy" id="391922"/>
    <lineage>
        <taxon>Bacteria</taxon>
        <taxon>Pseudomonadati</taxon>
        <taxon>Pseudomonadota</taxon>
        <taxon>Alphaproteobacteria</taxon>
        <taxon>Rhodospirillales</taxon>
        <taxon>Rhodospirillaceae</taxon>
        <taxon>Roseospira</taxon>
    </lineage>
</organism>
<evidence type="ECO:0000256" key="1">
    <source>
        <dbReference type="SAM" id="Phobius"/>
    </source>
</evidence>
<proteinExistence type="predicted"/>
<comment type="caution">
    <text evidence="2">The sequence shown here is derived from an EMBL/GenBank/DDBJ whole genome shotgun (WGS) entry which is preliminary data.</text>
</comment>